<evidence type="ECO:0000256" key="3">
    <source>
        <dbReference type="ARBA" id="ARBA00022729"/>
    </source>
</evidence>
<comment type="caution">
    <text evidence="6">The sequence shown here is derived from an EMBL/GenBank/DDBJ whole genome shotgun (WGS) entry which is preliminary data.</text>
</comment>
<keyword evidence="3" id="KW-0732">Signal</keyword>
<evidence type="ECO:0000256" key="2">
    <source>
        <dbReference type="ARBA" id="ARBA00022723"/>
    </source>
</evidence>
<evidence type="ECO:0000256" key="4">
    <source>
        <dbReference type="SAM" id="MobiDB-lite"/>
    </source>
</evidence>
<dbReference type="SMART" id="SM00642">
    <property type="entry name" value="Aamy"/>
    <property type="match status" value="1"/>
</dbReference>
<dbReference type="Gene3D" id="3.20.20.80">
    <property type="entry name" value="Glycosidases"/>
    <property type="match status" value="1"/>
</dbReference>
<sequence length="857" mass="93833">MAALLWAGSTFAAVPGDGPLHVPSPDWRDQVLYFLMIDRFANGDRGNDDQHAGEFDPADNAKWSGGDLRGARERIPYMQALGATGAWITPPVANQWWNPRSRYGGYHGYWATDFSKVDAHFGTLGDYQALSRALHGAGMYLVQDVVVNHTANFFRFDAPPDEADIARGLSFARDPQGRTAPTQSPFDRNDPRDPAQRKQAIYHWTPDIVDFSNETQRLTWQLAGLDDMNTDNPVVRRALRESYGQWIRDVGVDAFRVDTAFYVPPTYFLDFLHADDPQAPGMAIVAKETGRNDFHVFGEGFAMDRPFDDTQARRIDAYMRTPDGTKLLPGMIDFPLYGTTVDVFARGVPTAQLGDRLQRRMQVHADPWRMPTFIDNHDVDRFLASGDETGLKQAVLMLMTVPGIPVIWQGTEQGFTEQRTSMFAGGYGAQGRDHFDQDAPLFRYVQRAIALRRGDKVFSRGTPTVLRDNGAGPGPIAWRMRTDDGALAIVAINTARHEVLLDNLDTGAAPDTQLAGVFAIDGEAPALTTDANGRATLVMPPRAGFVWKSTNTPAEAGFSVRPPSIDPLPQSRFGGDFTIAGTATGAEPVRIVVDDDIEHALTVKPRNGRWEAKLDTSAMIDPDVDHVVVAWERTSNNASERRTFRVARAWTPVAAFDDPQGDDTGPDGRYAYPSDASYTPRQGDIERVEVSTAGGALRIALRMRALSAPWNPPNGFDHVAFSLFIDLPDEKGGARAMPGQFADVPDDMRWDVRLRANGWTNAIFSSKGASATQDGTPIAEAALLHVDAATRTISFTIPAAALGRATDLSGARVYATTWDYDGGWRALAPEAGPHAFGGGDPARDPRVLDAVGPIRIP</sequence>
<protein>
    <recommendedName>
        <fullName evidence="5">Glycosyl hydrolase family 13 catalytic domain-containing protein</fullName>
    </recommendedName>
</protein>
<dbReference type="Proteomes" id="UP001165293">
    <property type="component" value="Unassembled WGS sequence"/>
</dbReference>
<comment type="cofactor">
    <cofactor evidence="1">
        <name>Ca(2+)</name>
        <dbReference type="ChEBI" id="CHEBI:29108"/>
    </cofactor>
</comment>
<dbReference type="Pfam" id="PF00128">
    <property type="entry name" value="Alpha-amylase"/>
    <property type="match status" value="1"/>
</dbReference>
<feature type="region of interest" description="Disordered" evidence="4">
    <location>
        <begin position="170"/>
        <end position="196"/>
    </location>
</feature>
<feature type="domain" description="Glycosyl hydrolase family 13 catalytic" evidence="5">
    <location>
        <begin position="34"/>
        <end position="452"/>
    </location>
</feature>
<keyword evidence="2" id="KW-0479">Metal-binding</keyword>
<accession>A0ABS8JJQ4</accession>
<dbReference type="RefSeq" id="WP_230527331.1">
    <property type="nucleotide sequence ID" value="NZ_JAJGAK010000002.1"/>
</dbReference>
<reference evidence="6" key="1">
    <citation type="submission" date="2021-10" db="EMBL/GenBank/DDBJ databases">
        <authorList>
            <person name="Lyu M."/>
            <person name="Wang X."/>
            <person name="Meng X."/>
            <person name="Xu K."/>
        </authorList>
    </citation>
    <scope>NUCLEOTIDE SEQUENCE</scope>
    <source>
        <strain evidence="6">A6</strain>
    </source>
</reference>
<evidence type="ECO:0000313" key="6">
    <source>
        <dbReference type="EMBL" id="MCC8363673.1"/>
    </source>
</evidence>
<dbReference type="Pfam" id="PF09985">
    <property type="entry name" value="Glucodextran_C"/>
    <property type="match status" value="1"/>
</dbReference>
<organism evidence="6 7">
    <name type="scientific">Noviluteimonas lactosilytica</name>
    <dbReference type="NCBI Taxonomy" id="2888523"/>
    <lineage>
        <taxon>Bacteria</taxon>
        <taxon>Pseudomonadati</taxon>
        <taxon>Pseudomonadota</taxon>
        <taxon>Gammaproteobacteria</taxon>
        <taxon>Lysobacterales</taxon>
        <taxon>Lysobacteraceae</taxon>
        <taxon>Noviluteimonas</taxon>
    </lineage>
</organism>
<dbReference type="InterPro" id="IPR006047">
    <property type="entry name" value="GH13_cat_dom"/>
</dbReference>
<evidence type="ECO:0000313" key="7">
    <source>
        <dbReference type="Proteomes" id="UP001165293"/>
    </source>
</evidence>
<dbReference type="PANTHER" id="PTHR10357:SF215">
    <property type="entry name" value="ALPHA-AMYLASE 1"/>
    <property type="match status" value="1"/>
</dbReference>
<proteinExistence type="predicted"/>
<feature type="compositionally biased region" description="Basic and acidic residues" evidence="4">
    <location>
        <begin position="187"/>
        <end position="196"/>
    </location>
</feature>
<dbReference type="Gene3D" id="2.60.40.1190">
    <property type="match status" value="1"/>
</dbReference>
<dbReference type="EMBL" id="JAJGAK010000002">
    <property type="protein sequence ID" value="MCC8363673.1"/>
    <property type="molecule type" value="Genomic_DNA"/>
</dbReference>
<dbReference type="PANTHER" id="PTHR10357">
    <property type="entry name" value="ALPHA-AMYLASE FAMILY MEMBER"/>
    <property type="match status" value="1"/>
</dbReference>
<name>A0ABS8JJQ4_9GAMM</name>
<dbReference type="InterPro" id="IPR019248">
    <property type="entry name" value="Glucodextran_C"/>
</dbReference>
<dbReference type="SUPFAM" id="SSF49344">
    <property type="entry name" value="CBD9-like"/>
    <property type="match status" value="1"/>
</dbReference>
<keyword evidence="7" id="KW-1185">Reference proteome</keyword>
<dbReference type="SUPFAM" id="SSF51445">
    <property type="entry name" value="(Trans)glycosidases"/>
    <property type="match status" value="1"/>
</dbReference>
<gene>
    <name evidence="6" type="ORF">LK996_11390</name>
</gene>
<evidence type="ECO:0000259" key="5">
    <source>
        <dbReference type="SMART" id="SM00642"/>
    </source>
</evidence>
<evidence type="ECO:0000256" key="1">
    <source>
        <dbReference type="ARBA" id="ARBA00001913"/>
    </source>
</evidence>
<dbReference type="InterPro" id="IPR017853">
    <property type="entry name" value="GH"/>
</dbReference>